<evidence type="ECO:0000256" key="9">
    <source>
        <dbReference type="HAMAP-Rule" id="MF_00211"/>
    </source>
</evidence>
<keyword evidence="9" id="KW-0479">Metal-binding</keyword>
<keyword evidence="3 9" id="KW-0328">Glycosyltransferase</keyword>
<organism evidence="12 13">
    <name type="scientific">Gracilimonas mengyeensis</name>
    <dbReference type="NCBI Taxonomy" id="1302730"/>
    <lineage>
        <taxon>Bacteria</taxon>
        <taxon>Pseudomonadati</taxon>
        <taxon>Balneolota</taxon>
        <taxon>Balneolia</taxon>
        <taxon>Balneolales</taxon>
        <taxon>Balneolaceae</taxon>
        <taxon>Gracilimonas</taxon>
    </lineage>
</organism>
<keyword evidence="2 9" id="KW-0028">Amino-acid biosynthesis</keyword>
<dbReference type="OrthoDB" id="9806430at2"/>
<dbReference type="AlphaFoldDB" id="A0A521AGY3"/>
<keyword evidence="6 9" id="KW-0057">Aromatic amino acid biosynthesis</keyword>
<dbReference type="EC" id="2.4.2.18" evidence="9"/>
<feature type="binding site" evidence="9">
    <location>
        <position position="121"/>
    </location>
    <ligand>
        <name>5-phospho-alpha-D-ribose 1-diphosphate</name>
        <dbReference type="ChEBI" id="CHEBI:58017"/>
    </ligand>
</feature>
<feature type="binding site" evidence="9">
    <location>
        <begin position="91"/>
        <end position="94"/>
    </location>
    <ligand>
        <name>5-phospho-alpha-D-ribose 1-diphosphate</name>
        <dbReference type="ChEBI" id="CHEBI:58017"/>
    </ligand>
</feature>
<feature type="binding site" evidence="9">
    <location>
        <position position="81"/>
    </location>
    <ligand>
        <name>5-phospho-alpha-D-ribose 1-diphosphate</name>
        <dbReference type="ChEBI" id="CHEBI:58017"/>
    </ligand>
</feature>
<comment type="similarity">
    <text evidence="9">Belongs to the anthranilate phosphoribosyltransferase family.</text>
</comment>
<keyword evidence="13" id="KW-1185">Reference proteome</keyword>
<keyword evidence="4 9" id="KW-0808">Transferase</keyword>
<dbReference type="UniPathway" id="UPA00035">
    <property type="reaction ID" value="UER00041"/>
</dbReference>
<evidence type="ECO:0000256" key="5">
    <source>
        <dbReference type="ARBA" id="ARBA00022822"/>
    </source>
</evidence>
<feature type="binding site" evidence="9">
    <location>
        <position position="227"/>
    </location>
    <ligand>
        <name>Mg(2+)</name>
        <dbReference type="ChEBI" id="CHEBI:18420"/>
        <label>1</label>
    </ligand>
</feature>
<accession>A0A521AGY3</accession>
<dbReference type="Pfam" id="PF02885">
    <property type="entry name" value="Glycos_trans_3N"/>
    <property type="match status" value="1"/>
</dbReference>
<dbReference type="RefSeq" id="WP_142452658.1">
    <property type="nucleotide sequence ID" value="NZ_FXTP01000001.1"/>
</dbReference>
<dbReference type="InterPro" id="IPR035902">
    <property type="entry name" value="Nuc_phospho_transferase"/>
</dbReference>
<evidence type="ECO:0000256" key="6">
    <source>
        <dbReference type="ARBA" id="ARBA00023141"/>
    </source>
</evidence>
<evidence type="ECO:0000259" key="10">
    <source>
        <dbReference type="Pfam" id="PF00591"/>
    </source>
</evidence>
<feature type="binding site" evidence="9">
    <location>
        <position position="81"/>
    </location>
    <ligand>
        <name>anthranilate</name>
        <dbReference type="ChEBI" id="CHEBI:16567"/>
        <label>1</label>
    </ligand>
</feature>
<comment type="caution">
    <text evidence="9">Lacks conserved residue(s) required for the propagation of feature annotation.</text>
</comment>
<dbReference type="InterPro" id="IPR036320">
    <property type="entry name" value="Glycosyl_Trfase_fam3_N_dom_sf"/>
</dbReference>
<evidence type="ECO:0000313" key="13">
    <source>
        <dbReference type="Proteomes" id="UP000317557"/>
    </source>
</evidence>
<dbReference type="GO" id="GO:0000287">
    <property type="term" value="F:magnesium ion binding"/>
    <property type="evidence" value="ECO:0007669"/>
    <property type="project" value="UniProtKB-UniRule"/>
</dbReference>
<dbReference type="Pfam" id="PF00591">
    <property type="entry name" value="Glycos_transf_3"/>
    <property type="match status" value="1"/>
</dbReference>
<feature type="binding site" evidence="9">
    <location>
        <begin position="109"/>
        <end position="117"/>
    </location>
    <ligand>
        <name>5-phospho-alpha-D-ribose 1-diphosphate</name>
        <dbReference type="ChEBI" id="CHEBI:58017"/>
    </ligand>
</feature>
<keyword evidence="5 9" id="KW-0822">Tryptophan biosynthesis</keyword>
<proteinExistence type="inferred from homology"/>
<dbReference type="SUPFAM" id="SSF47648">
    <property type="entry name" value="Nucleoside phosphorylase/phosphoribosyltransferase N-terminal domain"/>
    <property type="match status" value="1"/>
</dbReference>
<dbReference type="NCBIfam" id="TIGR01245">
    <property type="entry name" value="trpD"/>
    <property type="match status" value="1"/>
</dbReference>
<feature type="binding site" evidence="9">
    <location>
        <position position="93"/>
    </location>
    <ligand>
        <name>Mg(2+)</name>
        <dbReference type="ChEBI" id="CHEBI:18420"/>
        <label>1</label>
    </ligand>
</feature>
<dbReference type="EMBL" id="FXTP01000001">
    <property type="protein sequence ID" value="SMO34059.1"/>
    <property type="molecule type" value="Genomic_DNA"/>
</dbReference>
<evidence type="ECO:0000259" key="11">
    <source>
        <dbReference type="Pfam" id="PF02885"/>
    </source>
</evidence>
<dbReference type="GO" id="GO:0000162">
    <property type="term" value="P:L-tryptophan biosynthetic process"/>
    <property type="evidence" value="ECO:0007669"/>
    <property type="project" value="UniProtKB-UniRule"/>
</dbReference>
<gene>
    <name evidence="9" type="primary">trpD</name>
    <name evidence="12" type="ORF">SAMN06265219_101128</name>
</gene>
<comment type="catalytic activity">
    <reaction evidence="7 9">
        <text>N-(5-phospho-beta-D-ribosyl)anthranilate + diphosphate = 5-phospho-alpha-D-ribose 1-diphosphate + anthranilate</text>
        <dbReference type="Rhea" id="RHEA:11768"/>
        <dbReference type="ChEBI" id="CHEBI:16567"/>
        <dbReference type="ChEBI" id="CHEBI:18277"/>
        <dbReference type="ChEBI" id="CHEBI:33019"/>
        <dbReference type="ChEBI" id="CHEBI:58017"/>
        <dbReference type="EC" id="2.4.2.18"/>
    </reaction>
</comment>
<dbReference type="InterPro" id="IPR000312">
    <property type="entry name" value="Glycosyl_Trfase_fam3"/>
</dbReference>
<feature type="binding site" evidence="9">
    <location>
        <position position="112"/>
    </location>
    <ligand>
        <name>anthranilate</name>
        <dbReference type="ChEBI" id="CHEBI:16567"/>
        <label>1</label>
    </ligand>
</feature>
<sequence>MDFKEILNKLSFSEDLTKIEAESAMNLIMSGDISDPQIAAFITAMRLKGESVEELTAFVKVMRSKAVKVEVNVDGAIDLVGTGGDQSGTFNISTSASFITAAAGVPVIKHGNRSASSKCGSADVLEHLGAAIELGKEQVEQVYKEVGMAFMFAPMFHPAMKHVMPARREVGFRTFFNILGPMVNPAGVQRYVIGAFNKETAEKMVHILANLGTEFAYTFNAHDGLDEVSLTSQSEIFELKDNLVSTSIVFDPESIGFEKVEMKALMGGGKEENAEILTNIMANKATDAQKGIALLNAAFAIQASGKVKTLEEGKELAEEALESGKARKLFNDFVDATNDAMGTFKF</sequence>
<dbReference type="FunFam" id="3.40.1030.10:FF:000002">
    <property type="entry name" value="Anthranilate phosphoribosyltransferase"/>
    <property type="match status" value="1"/>
</dbReference>
<protein>
    <recommendedName>
        <fullName evidence="9">Anthranilate phosphoribosyltransferase</fullName>
        <ecNumber evidence="9">2.4.2.18</ecNumber>
    </recommendedName>
</protein>
<feature type="binding site" evidence="9">
    <location>
        <position position="167"/>
    </location>
    <ligand>
        <name>anthranilate</name>
        <dbReference type="ChEBI" id="CHEBI:16567"/>
        <label>2</label>
    </ligand>
</feature>
<feature type="binding site" evidence="9">
    <location>
        <position position="89"/>
    </location>
    <ligand>
        <name>5-phospho-alpha-D-ribose 1-diphosphate</name>
        <dbReference type="ChEBI" id="CHEBI:58017"/>
    </ligand>
</feature>
<evidence type="ECO:0000256" key="4">
    <source>
        <dbReference type="ARBA" id="ARBA00022679"/>
    </source>
</evidence>
<reference evidence="12 13" key="1">
    <citation type="submission" date="2017-05" db="EMBL/GenBank/DDBJ databases">
        <authorList>
            <person name="Varghese N."/>
            <person name="Submissions S."/>
        </authorList>
    </citation>
    <scope>NUCLEOTIDE SEQUENCE [LARGE SCALE GENOMIC DNA]</scope>
    <source>
        <strain evidence="12 13">DSM 21985</strain>
    </source>
</reference>
<evidence type="ECO:0000313" key="12">
    <source>
        <dbReference type="EMBL" id="SMO34059.1"/>
    </source>
</evidence>
<feature type="domain" description="Glycosyl transferase family 3 N-terminal" evidence="11">
    <location>
        <begin position="4"/>
        <end position="66"/>
    </location>
</feature>
<dbReference type="GO" id="GO:0004048">
    <property type="term" value="F:anthranilate phosphoribosyltransferase activity"/>
    <property type="evidence" value="ECO:0007669"/>
    <property type="project" value="UniProtKB-UniRule"/>
</dbReference>
<comment type="subunit">
    <text evidence="9">Homodimer.</text>
</comment>
<dbReference type="SUPFAM" id="SSF52418">
    <property type="entry name" value="Nucleoside phosphorylase/phosphoribosyltransferase catalytic domain"/>
    <property type="match status" value="1"/>
</dbReference>
<dbReference type="PANTHER" id="PTHR43285:SF2">
    <property type="entry name" value="ANTHRANILATE PHOSPHORIBOSYLTRANSFERASE"/>
    <property type="match status" value="1"/>
</dbReference>
<comment type="pathway">
    <text evidence="1 9">Amino-acid biosynthesis; L-tryptophan biosynthesis; L-tryptophan from chorismate: step 2/5.</text>
</comment>
<evidence type="ECO:0000256" key="8">
    <source>
        <dbReference type="ARBA" id="ARBA00061188"/>
    </source>
</evidence>
<dbReference type="Gene3D" id="1.20.970.10">
    <property type="entry name" value="Transferase, Pyrimidine Nucleoside Phosphorylase, Chain C"/>
    <property type="match status" value="1"/>
</dbReference>
<dbReference type="PANTHER" id="PTHR43285">
    <property type="entry name" value="ANTHRANILATE PHOSPHORIBOSYLTRANSFERASE"/>
    <property type="match status" value="1"/>
</dbReference>
<comment type="similarity">
    <text evidence="8">In the C-terminal section; belongs to the anthranilate phosphoribosyltransferase family.</text>
</comment>
<evidence type="ECO:0000256" key="1">
    <source>
        <dbReference type="ARBA" id="ARBA00004907"/>
    </source>
</evidence>
<feature type="domain" description="Glycosyl transferase family 3" evidence="10">
    <location>
        <begin position="76"/>
        <end position="326"/>
    </location>
</feature>
<dbReference type="InterPro" id="IPR017459">
    <property type="entry name" value="Glycosyl_Trfase_fam3_N_dom"/>
</dbReference>
<comment type="function">
    <text evidence="9">Catalyzes the transfer of the phosphoribosyl group of 5-phosphorylribose-1-pyrophosphate (PRPP) to anthranilate to yield N-(5'-phosphoribosyl)-anthranilate (PRA).</text>
</comment>
<dbReference type="Proteomes" id="UP000317557">
    <property type="component" value="Unassembled WGS sequence"/>
</dbReference>
<name>A0A521AGY3_9BACT</name>
<evidence type="ECO:0000256" key="2">
    <source>
        <dbReference type="ARBA" id="ARBA00022605"/>
    </source>
</evidence>
<feature type="binding site" evidence="9">
    <location>
        <begin position="84"/>
        <end position="85"/>
    </location>
    <ligand>
        <name>5-phospho-alpha-D-ribose 1-diphosphate</name>
        <dbReference type="ChEBI" id="CHEBI:58017"/>
    </ligand>
</feature>
<dbReference type="Gene3D" id="3.40.1030.10">
    <property type="entry name" value="Nucleoside phosphorylase/phosphoribosyltransferase catalytic domain"/>
    <property type="match status" value="1"/>
</dbReference>
<feature type="binding site" evidence="9">
    <location>
        <position position="227"/>
    </location>
    <ligand>
        <name>Mg(2+)</name>
        <dbReference type="ChEBI" id="CHEBI:18420"/>
        <label>2</label>
    </ligand>
</feature>
<dbReference type="HAMAP" id="MF_00211">
    <property type="entry name" value="TrpD"/>
    <property type="match status" value="1"/>
</dbReference>
<dbReference type="InterPro" id="IPR005940">
    <property type="entry name" value="Anthranilate_Pribosyl_Tfrase"/>
</dbReference>
<feature type="binding site" evidence="9">
    <location>
        <position position="226"/>
    </location>
    <ligand>
        <name>Mg(2+)</name>
        <dbReference type="ChEBI" id="CHEBI:18420"/>
        <label>2</label>
    </ligand>
</feature>
<evidence type="ECO:0000256" key="7">
    <source>
        <dbReference type="ARBA" id="ARBA00052328"/>
    </source>
</evidence>
<comment type="cofactor">
    <cofactor evidence="9">
        <name>Mg(2+)</name>
        <dbReference type="ChEBI" id="CHEBI:18420"/>
    </cofactor>
    <text evidence="9">Binds 2 magnesium ions per monomer.</text>
</comment>
<dbReference type="GO" id="GO:0005829">
    <property type="term" value="C:cytosol"/>
    <property type="evidence" value="ECO:0007669"/>
    <property type="project" value="TreeGrafter"/>
</dbReference>
<keyword evidence="9" id="KW-0460">Magnesium</keyword>
<evidence type="ECO:0000256" key="3">
    <source>
        <dbReference type="ARBA" id="ARBA00022676"/>
    </source>
</evidence>